<feature type="coiled-coil region" evidence="15">
    <location>
        <begin position="201"/>
        <end position="228"/>
    </location>
</feature>
<evidence type="ECO:0000256" key="3">
    <source>
        <dbReference type="ARBA" id="ARBA00022722"/>
    </source>
</evidence>
<dbReference type="SUPFAM" id="SSF53098">
    <property type="entry name" value="Ribonuclease H-like"/>
    <property type="match status" value="1"/>
</dbReference>
<keyword evidence="10" id="KW-0695">RNA-directed DNA polymerase</keyword>
<dbReference type="PROSITE" id="PS50994">
    <property type="entry name" value="INTEGRASE"/>
    <property type="match status" value="1"/>
</dbReference>
<name>A0A9Q3BH62_9BASI</name>
<evidence type="ECO:0000256" key="4">
    <source>
        <dbReference type="ARBA" id="ARBA00022723"/>
    </source>
</evidence>
<evidence type="ECO:0000259" key="16">
    <source>
        <dbReference type="PROSITE" id="PS50994"/>
    </source>
</evidence>
<dbReference type="Gene3D" id="3.30.420.10">
    <property type="entry name" value="Ribonuclease H-like superfamily/Ribonuclease H"/>
    <property type="match status" value="1"/>
</dbReference>
<keyword evidence="18" id="KW-1185">Reference proteome</keyword>
<comment type="caution">
    <text evidence="17">The sequence shown here is derived from an EMBL/GenBank/DDBJ whole genome shotgun (WGS) entry which is preliminary data.</text>
</comment>
<comment type="catalytic activity">
    <reaction evidence="13">
        <text>DNA(n) + a 2'-deoxyribonucleoside 5'-triphosphate = DNA(n+1) + diphosphate</text>
        <dbReference type="Rhea" id="RHEA:22508"/>
        <dbReference type="Rhea" id="RHEA-COMP:17339"/>
        <dbReference type="Rhea" id="RHEA-COMP:17340"/>
        <dbReference type="ChEBI" id="CHEBI:33019"/>
        <dbReference type="ChEBI" id="CHEBI:61560"/>
        <dbReference type="ChEBI" id="CHEBI:173112"/>
        <dbReference type="EC" id="2.7.7.49"/>
    </reaction>
</comment>
<keyword evidence="1" id="KW-0815">Transposition</keyword>
<dbReference type="PANTHER" id="PTHR42648:SF11">
    <property type="entry name" value="TRANSPOSON TY4-P GAG-POL POLYPROTEIN"/>
    <property type="match status" value="1"/>
</dbReference>
<dbReference type="GO" id="GO:0003887">
    <property type="term" value="F:DNA-directed DNA polymerase activity"/>
    <property type="evidence" value="ECO:0007669"/>
    <property type="project" value="UniProtKB-KW"/>
</dbReference>
<protein>
    <recommendedName>
        <fullName evidence="16">Integrase catalytic domain-containing protein</fullName>
    </recommendedName>
</protein>
<keyword evidence="6" id="KW-0378">Hydrolase</keyword>
<evidence type="ECO:0000256" key="2">
    <source>
        <dbReference type="ARBA" id="ARBA00022695"/>
    </source>
</evidence>
<evidence type="ECO:0000256" key="15">
    <source>
        <dbReference type="SAM" id="Coils"/>
    </source>
</evidence>
<dbReference type="PANTHER" id="PTHR42648">
    <property type="entry name" value="TRANSPOSASE, PUTATIVE-RELATED"/>
    <property type="match status" value="1"/>
</dbReference>
<keyword evidence="5" id="KW-0255">Endonuclease</keyword>
<dbReference type="GO" id="GO:0006310">
    <property type="term" value="P:DNA recombination"/>
    <property type="evidence" value="ECO:0007669"/>
    <property type="project" value="UniProtKB-KW"/>
</dbReference>
<keyword evidence="15" id="KW-0175">Coiled coil</keyword>
<dbReference type="InterPro" id="IPR001584">
    <property type="entry name" value="Integrase_cat-core"/>
</dbReference>
<keyword evidence="11" id="KW-0239">DNA-directed DNA polymerase</keyword>
<dbReference type="GO" id="GO:0005634">
    <property type="term" value="C:nucleus"/>
    <property type="evidence" value="ECO:0007669"/>
    <property type="project" value="UniProtKB-ARBA"/>
</dbReference>
<dbReference type="InterPro" id="IPR039537">
    <property type="entry name" value="Retrotran_Ty1/copia-like"/>
</dbReference>
<proteinExistence type="predicted"/>
<gene>
    <name evidence="17" type="ORF">O181_004902</name>
</gene>
<dbReference type="InterPro" id="IPR012337">
    <property type="entry name" value="RNaseH-like_sf"/>
</dbReference>
<reference evidence="17" key="1">
    <citation type="submission" date="2021-03" db="EMBL/GenBank/DDBJ databases">
        <title>Draft genome sequence of rust myrtle Austropuccinia psidii MF-1, a brazilian biotype.</title>
        <authorList>
            <person name="Quecine M.C."/>
            <person name="Pachon D.M.R."/>
            <person name="Bonatelli M.L."/>
            <person name="Correr F.H."/>
            <person name="Franceschini L.M."/>
            <person name="Leite T.F."/>
            <person name="Margarido G.R.A."/>
            <person name="Almeida C.A."/>
            <person name="Ferrarezi J.A."/>
            <person name="Labate C.A."/>
        </authorList>
    </citation>
    <scope>NUCLEOTIDE SEQUENCE</scope>
    <source>
        <strain evidence="17">MF-1</strain>
    </source>
</reference>
<dbReference type="GO" id="GO:0004519">
    <property type="term" value="F:endonuclease activity"/>
    <property type="evidence" value="ECO:0007669"/>
    <property type="project" value="UniProtKB-KW"/>
</dbReference>
<dbReference type="InterPro" id="IPR057670">
    <property type="entry name" value="SH3_retrovirus"/>
</dbReference>
<sequence length="450" mass="51305">MVRLLKKKESHNEVIGFVVTMKEGSSPISLMQENKVQSMIHSGENRHMLSNQEDFIQYKPCNGKVPIGKQGSKVSLIWENNGILKKKNHQKFSICKGKDEIFNGNIRNGLLEVDFDYDVIDAQVSEHGRLGHIGQTGNCEACKSGKTTRSSFKKDLERTKVPLEELSVDLMGPMSPTSIGGSNFVLAVVNTATRFSWVRFLKSKDKAKEKLIKIINKAENRLEKSVKRILTNGEKEFVNKFISKFCANRRIENITTSPYTPQHNGIVESLNRTLLDKARAMRVETGVPKELWAELINTAVYLRVRTSLGGISPWENIFNIKPNLKRIKRFGCRAWVATNSYKKKFDNRAEKGILVGYEPKWGVYRVFLEEKQVVIQSRDVRFDEDELPLMSKAVDNTEQIEYGSFKQIEPEDKTVIPALEDTQEIQINTPVSPLETTQTQTKIEICHVRK</sequence>
<dbReference type="GO" id="GO:0015074">
    <property type="term" value="P:DNA integration"/>
    <property type="evidence" value="ECO:0007669"/>
    <property type="project" value="UniProtKB-KW"/>
</dbReference>
<dbReference type="Pfam" id="PF25597">
    <property type="entry name" value="SH3_retrovirus"/>
    <property type="match status" value="1"/>
</dbReference>
<evidence type="ECO:0000256" key="7">
    <source>
        <dbReference type="ARBA" id="ARBA00022842"/>
    </source>
</evidence>
<keyword evidence="7" id="KW-0460">Magnesium</keyword>
<dbReference type="GO" id="GO:0016787">
    <property type="term" value="F:hydrolase activity"/>
    <property type="evidence" value="ECO:0007669"/>
    <property type="project" value="UniProtKB-KW"/>
</dbReference>
<dbReference type="OrthoDB" id="2640446at2759"/>
<evidence type="ECO:0000256" key="11">
    <source>
        <dbReference type="ARBA" id="ARBA00022932"/>
    </source>
</evidence>
<keyword evidence="11" id="KW-0808">Transferase</keyword>
<keyword evidence="9" id="KW-0229">DNA integration</keyword>
<evidence type="ECO:0000313" key="18">
    <source>
        <dbReference type="Proteomes" id="UP000765509"/>
    </source>
</evidence>
<dbReference type="EMBL" id="AVOT02000973">
    <property type="protein sequence ID" value="MBW0465187.1"/>
    <property type="molecule type" value="Genomic_DNA"/>
</dbReference>
<feature type="domain" description="Integrase catalytic" evidence="16">
    <location>
        <begin position="158"/>
        <end position="321"/>
    </location>
</feature>
<evidence type="ECO:0000256" key="12">
    <source>
        <dbReference type="ARBA" id="ARBA00023172"/>
    </source>
</evidence>
<evidence type="ECO:0000313" key="17">
    <source>
        <dbReference type="EMBL" id="MBW0465187.1"/>
    </source>
</evidence>
<keyword evidence="8" id="KW-0694">RNA-binding</keyword>
<comment type="catalytic activity">
    <reaction evidence="14">
        <text>DNA(n) + a 2'-deoxyribonucleoside 5'-triphosphate = DNA(n+1) + diphosphate</text>
        <dbReference type="Rhea" id="RHEA:22508"/>
        <dbReference type="Rhea" id="RHEA-COMP:17339"/>
        <dbReference type="Rhea" id="RHEA-COMP:17340"/>
        <dbReference type="ChEBI" id="CHEBI:33019"/>
        <dbReference type="ChEBI" id="CHEBI:61560"/>
        <dbReference type="ChEBI" id="CHEBI:173112"/>
        <dbReference type="EC" id="2.7.7.7"/>
    </reaction>
</comment>
<keyword evidence="3" id="KW-0540">Nuclease</keyword>
<evidence type="ECO:0000256" key="14">
    <source>
        <dbReference type="ARBA" id="ARBA00049244"/>
    </source>
</evidence>
<evidence type="ECO:0000256" key="13">
    <source>
        <dbReference type="ARBA" id="ARBA00048173"/>
    </source>
</evidence>
<dbReference type="InterPro" id="IPR036397">
    <property type="entry name" value="RNaseH_sf"/>
</dbReference>
<organism evidence="17 18">
    <name type="scientific">Austropuccinia psidii MF-1</name>
    <dbReference type="NCBI Taxonomy" id="1389203"/>
    <lineage>
        <taxon>Eukaryota</taxon>
        <taxon>Fungi</taxon>
        <taxon>Dikarya</taxon>
        <taxon>Basidiomycota</taxon>
        <taxon>Pucciniomycotina</taxon>
        <taxon>Pucciniomycetes</taxon>
        <taxon>Pucciniales</taxon>
        <taxon>Sphaerophragmiaceae</taxon>
        <taxon>Austropuccinia</taxon>
    </lineage>
</organism>
<dbReference type="GO" id="GO:0003964">
    <property type="term" value="F:RNA-directed DNA polymerase activity"/>
    <property type="evidence" value="ECO:0007669"/>
    <property type="project" value="UniProtKB-KW"/>
</dbReference>
<keyword evidence="4" id="KW-0479">Metal-binding</keyword>
<dbReference type="GO" id="GO:0032196">
    <property type="term" value="P:transposition"/>
    <property type="evidence" value="ECO:0007669"/>
    <property type="project" value="UniProtKB-KW"/>
</dbReference>
<dbReference type="AlphaFoldDB" id="A0A9Q3BH62"/>
<evidence type="ECO:0000256" key="9">
    <source>
        <dbReference type="ARBA" id="ARBA00022908"/>
    </source>
</evidence>
<keyword evidence="2" id="KW-0548">Nucleotidyltransferase</keyword>
<evidence type="ECO:0000256" key="8">
    <source>
        <dbReference type="ARBA" id="ARBA00022884"/>
    </source>
</evidence>
<evidence type="ECO:0000256" key="5">
    <source>
        <dbReference type="ARBA" id="ARBA00022759"/>
    </source>
</evidence>
<accession>A0A9Q3BH62</accession>
<dbReference type="GO" id="GO:0046872">
    <property type="term" value="F:metal ion binding"/>
    <property type="evidence" value="ECO:0007669"/>
    <property type="project" value="UniProtKB-KW"/>
</dbReference>
<evidence type="ECO:0000256" key="10">
    <source>
        <dbReference type="ARBA" id="ARBA00022918"/>
    </source>
</evidence>
<evidence type="ECO:0000256" key="1">
    <source>
        <dbReference type="ARBA" id="ARBA00022578"/>
    </source>
</evidence>
<keyword evidence="12" id="KW-0233">DNA recombination</keyword>
<evidence type="ECO:0000256" key="6">
    <source>
        <dbReference type="ARBA" id="ARBA00022801"/>
    </source>
</evidence>
<dbReference type="Proteomes" id="UP000765509">
    <property type="component" value="Unassembled WGS sequence"/>
</dbReference>
<dbReference type="GO" id="GO:0003723">
    <property type="term" value="F:RNA binding"/>
    <property type="evidence" value="ECO:0007669"/>
    <property type="project" value="UniProtKB-KW"/>
</dbReference>